<sequence>MTSTDATTEMFPLSPQQRHAWLTQVVSTGCPSISGEITIRGPLDIGRLRAALDSLVERFEILRTDYRRVAGLDVPLQRITAPASVVVDDVTEEGWRSRIAEPMDPAGPPLQVGLARRDDQLHTLFLRLPTLNADAESVALLAESLAGLYGGTAPASSDEEPLQYADLAEWFNQQVDEADAALTEILGDLPRLPFQHSSADRPAGEDTVEVALPEGLRDGGTAREVLLASWAALLGRYVPGRPLVVMATRSGRQEADVADAIGPLARLAPVRLDDDPSASLRSLVRHVKAQDEAAEQLQYGFTGGSVEQGRTSIGFTHRVRPPAVRTDGVEFELSRIDTVLETDLELAVEQDDASLRVVLRYRTDRFDRADVADLATGLGSVLETWLSAPETPIDEVPLLPTDRLRPASTPAPAGGELVPVHERFARHARAEPSAVAVVDNRGRHSYGALHATGQALAGQLVERGAGPGSRVGILFGRSATALAAMLAVLESGAAYVPLDPTLPPERLRLMIDDSGVEIIITEPAYAFLAESLRTAPIIVHDMNHEGDRGPARDNPRGSADLAYVLYTSGTTGRPKGVLVGHEQIAGYVDAITERLGLEPGLGYAHVSTLSADLGYTVLFAALCTAGTLHLVDDDVLRSGDELAEYLQREAVDVLKITPSHLTALLQTSANPAGLIPRRALVIGGELLQRDLAARLDELANGCEIVNHYGPTETTVGATAYRVRPAELDPRSGSVPIGSPLGAATVQVVDKALHEVPCWVPGELVIGGPGVAGGYLGLPELTAERFIPDPLSHRSDGRRYRTGDVVRKLPSGDLEFVGRDDDQVKIAGYRVELREIESTLRTHPDVKDCVALVNPDDAGQQRLVVFVTGAGDLHETELHQFAAARLPHYMRPAAIVALDAFPLSGNGKLDRAALIRAAADVRQAAHRGEIPPRDTIELILSHLWTRSLGRIVGVTDDFFEVGGNSLKAIRLIADIRKATGVSLPVSAMVNASSIEAMAQLLRSAEREHQFRSAVPLQASGSLAPFFCIHAGGGGVLSYLPLARAAGDERPFIGLQSPGLYPGGSSPDELTEMAAQYVAEIKEHQPQGPYWIGGWCLGGIIAHEVAQQLAAAGNEVAQLVLFDSDAPVKAQLDELAGDEPLDSGADVTDIELIQRFAWHYQLDIPTGELESLDPEARLDHLVQLVRNKDLLPADAGRAELRQLLTVYRGNVSAARRYIRDARPPLTPSADYPVTLFLAMDEEVRDSPGETLGWEQIYGSGVRVEHVPGDHHTMMVAPQVGVLAQRLSALLSETGSTGKRSDDR</sequence>
<dbReference type="GO" id="GO:0044550">
    <property type="term" value="P:secondary metabolite biosynthetic process"/>
    <property type="evidence" value="ECO:0007669"/>
    <property type="project" value="TreeGrafter"/>
</dbReference>
<dbReference type="InterPro" id="IPR000873">
    <property type="entry name" value="AMP-dep_synth/lig_dom"/>
</dbReference>
<dbReference type="InterPro" id="IPR045851">
    <property type="entry name" value="AMP-bd_C_sf"/>
</dbReference>
<dbReference type="Gene3D" id="3.40.50.1820">
    <property type="entry name" value="alpha/beta hydrolase"/>
    <property type="match status" value="1"/>
</dbReference>
<dbReference type="Gene3D" id="3.30.300.30">
    <property type="match status" value="1"/>
</dbReference>
<dbReference type="InterPro" id="IPR010071">
    <property type="entry name" value="AA_adenyl_dom"/>
</dbReference>
<dbReference type="GO" id="GO:0031177">
    <property type="term" value="F:phosphopantetheine binding"/>
    <property type="evidence" value="ECO:0007669"/>
    <property type="project" value="InterPro"/>
</dbReference>
<dbReference type="InterPro" id="IPR036736">
    <property type="entry name" value="ACP-like_sf"/>
</dbReference>
<dbReference type="Pfam" id="PF00975">
    <property type="entry name" value="Thioesterase"/>
    <property type="match status" value="1"/>
</dbReference>
<organism evidence="5 6">
    <name type="scientific">Actinoplanes aureus</name>
    <dbReference type="NCBI Taxonomy" id="2792083"/>
    <lineage>
        <taxon>Bacteria</taxon>
        <taxon>Bacillati</taxon>
        <taxon>Actinomycetota</taxon>
        <taxon>Actinomycetes</taxon>
        <taxon>Micromonosporales</taxon>
        <taxon>Micromonosporaceae</taxon>
        <taxon>Actinoplanes</taxon>
    </lineage>
</organism>
<dbReference type="InterPro" id="IPR001242">
    <property type="entry name" value="Condensation_dom"/>
</dbReference>
<dbReference type="InterPro" id="IPR020802">
    <property type="entry name" value="TesA-like"/>
</dbReference>
<dbReference type="Gene3D" id="1.10.1200.10">
    <property type="entry name" value="ACP-like"/>
    <property type="match status" value="1"/>
</dbReference>
<keyword evidence="2" id="KW-0596">Phosphopantetheine</keyword>
<dbReference type="InterPro" id="IPR020806">
    <property type="entry name" value="PKS_PP-bd"/>
</dbReference>
<dbReference type="InterPro" id="IPR006162">
    <property type="entry name" value="Ppantetheine_attach_site"/>
</dbReference>
<dbReference type="SMART" id="SM00824">
    <property type="entry name" value="PKS_TE"/>
    <property type="match status" value="1"/>
</dbReference>
<evidence type="ECO:0000313" key="6">
    <source>
        <dbReference type="Proteomes" id="UP000598146"/>
    </source>
</evidence>
<keyword evidence="6" id="KW-1185">Reference proteome</keyword>
<dbReference type="InterPro" id="IPR009081">
    <property type="entry name" value="PP-bd_ACP"/>
</dbReference>
<evidence type="ECO:0000256" key="3">
    <source>
        <dbReference type="ARBA" id="ARBA00022553"/>
    </source>
</evidence>
<dbReference type="Pfam" id="PF00501">
    <property type="entry name" value="AMP-binding"/>
    <property type="match status" value="1"/>
</dbReference>
<dbReference type="NCBIfam" id="TIGR01733">
    <property type="entry name" value="AA-adenyl-dom"/>
    <property type="match status" value="1"/>
</dbReference>
<name>A0A931G5T3_9ACTN</name>
<dbReference type="SUPFAM" id="SSF52777">
    <property type="entry name" value="CoA-dependent acyltransferases"/>
    <property type="match status" value="2"/>
</dbReference>
<dbReference type="SUPFAM" id="SSF47336">
    <property type="entry name" value="ACP-like"/>
    <property type="match status" value="1"/>
</dbReference>
<dbReference type="Gene3D" id="3.30.559.30">
    <property type="entry name" value="Nonribosomal peptide synthetase, condensation domain"/>
    <property type="match status" value="1"/>
</dbReference>
<protein>
    <submittedName>
        <fullName evidence="5">Amino acid adenylation domain-containing protein</fullName>
    </submittedName>
</protein>
<proteinExistence type="predicted"/>
<dbReference type="CDD" id="cd05930">
    <property type="entry name" value="A_NRPS"/>
    <property type="match status" value="1"/>
</dbReference>
<dbReference type="InterPro" id="IPR001031">
    <property type="entry name" value="Thioesterase"/>
</dbReference>
<dbReference type="PANTHER" id="PTHR45527">
    <property type="entry name" value="NONRIBOSOMAL PEPTIDE SYNTHETASE"/>
    <property type="match status" value="1"/>
</dbReference>
<dbReference type="Gene3D" id="2.30.38.10">
    <property type="entry name" value="Luciferase, Domain 3"/>
    <property type="match status" value="1"/>
</dbReference>
<dbReference type="EMBL" id="JADQTO010000021">
    <property type="protein sequence ID" value="MBG0566564.1"/>
    <property type="molecule type" value="Genomic_DNA"/>
</dbReference>
<accession>A0A931G5T3</accession>
<dbReference type="Gene3D" id="3.40.50.980">
    <property type="match status" value="2"/>
</dbReference>
<evidence type="ECO:0000256" key="2">
    <source>
        <dbReference type="ARBA" id="ARBA00022450"/>
    </source>
</evidence>
<dbReference type="Gene3D" id="3.30.559.10">
    <property type="entry name" value="Chloramphenicol acetyltransferase-like domain"/>
    <property type="match status" value="1"/>
</dbReference>
<dbReference type="InterPro" id="IPR020845">
    <property type="entry name" value="AMP-binding_CS"/>
</dbReference>
<dbReference type="SUPFAM" id="SSF56801">
    <property type="entry name" value="Acetyl-CoA synthetase-like"/>
    <property type="match status" value="1"/>
</dbReference>
<evidence type="ECO:0000256" key="1">
    <source>
        <dbReference type="ARBA" id="ARBA00001957"/>
    </source>
</evidence>
<reference evidence="5" key="1">
    <citation type="submission" date="2020-11" db="EMBL/GenBank/DDBJ databases">
        <title>Isolation and identification of active actinomycetes.</title>
        <authorList>
            <person name="Sun X."/>
        </authorList>
    </citation>
    <scope>NUCLEOTIDE SEQUENCE</scope>
    <source>
        <strain evidence="5">NEAU-A11</strain>
    </source>
</reference>
<dbReference type="Pfam" id="PF00550">
    <property type="entry name" value="PP-binding"/>
    <property type="match status" value="1"/>
</dbReference>
<comment type="cofactor">
    <cofactor evidence="1">
        <name>pantetheine 4'-phosphate</name>
        <dbReference type="ChEBI" id="CHEBI:47942"/>
    </cofactor>
</comment>
<gene>
    <name evidence="5" type="ORF">I4J89_34480</name>
</gene>
<dbReference type="GO" id="GO:0005737">
    <property type="term" value="C:cytoplasm"/>
    <property type="evidence" value="ECO:0007669"/>
    <property type="project" value="TreeGrafter"/>
</dbReference>
<dbReference type="SUPFAM" id="SSF53474">
    <property type="entry name" value="alpha/beta-Hydrolases"/>
    <property type="match status" value="1"/>
</dbReference>
<feature type="domain" description="Carrier" evidence="4">
    <location>
        <begin position="930"/>
        <end position="1004"/>
    </location>
</feature>
<dbReference type="PROSITE" id="PS00455">
    <property type="entry name" value="AMP_BINDING"/>
    <property type="match status" value="1"/>
</dbReference>
<dbReference type="PROSITE" id="PS50075">
    <property type="entry name" value="CARRIER"/>
    <property type="match status" value="1"/>
</dbReference>
<dbReference type="Proteomes" id="UP000598146">
    <property type="component" value="Unassembled WGS sequence"/>
</dbReference>
<dbReference type="GO" id="GO:0003824">
    <property type="term" value="F:catalytic activity"/>
    <property type="evidence" value="ECO:0007669"/>
    <property type="project" value="InterPro"/>
</dbReference>
<dbReference type="SMART" id="SM00823">
    <property type="entry name" value="PKS_PP"/>
    <property type="match status" value="1"/>
</dbReference>
<evidence type="ECO:0000259" key="4">
    <source>
        <dbReference type="PROSITE" id="PS50075"/>
    </source>
</evidence>
<dbReference type="PANTHER" id="PTHR45527:SF1">
    <property type="entry name" value="FATTY ACID SYNTHASE"/>
    <property type="match status" value="1"/>
</dbReference>
<dbReference type="PROSITE" id="PS00012">
    <property type="entry name" value="PHOSPHOPANTETHEINE"/>
    <property type="match status" value="1"/>
</dbReference>
<dbReference type="RefSeq" id="WP_196418334.1">
    <property type="nucleotide sequence ID" value="NZ_JADQTO010000021.1"/>
</dbReference>
<evidence type="ECO:0000313" key="5">
    <source>
        <dbReference type="EMBL" id="MBG0566564.1"/>
    </source>
</evidence>
<dbReference type="GO" id="GO:0043041">
    <property type="term" value="P:amino acid activation for nonribosomal peptide biosynthetic process"/>
    <property type="evidence" value="ECO:0007669"/>
    <property type="project" value="TreeGrafter"/>
</dbReference>
<dbReference type="Pfam" id="PF00668">
    <property type="entry name" value="Condensation"/>
    <property type="match status" value="1"/>
</dbReference>
<dbReference type="InterPro" id="IPR023213">
    <property type="entry name" value="CAT-like_dom_sf"/>
</dbReference>
<dbReference type="InterPro" id="IPR025110">
    <property type="entry name" value="AMP-bd_C"/>
</dbReference>
<comment type="caution">
    <text evidence="5">The sequence shown here is derived from an EMBL/GenBank/DDBJ whole genome shotgun (WGS) entry which is preliminary data.</text>
</comment>
<dbReference type="FunFam" id="3.40.50.980:FF:000001">
    <property type="entry name" value="Non-ribosomal peptide synthetase"/>
    <property type="match status" value="1"/>
</dbReference>
<keyword evidence="3" id="KW-0597">Phosphoprotein</keyword>
<dbReference type="GO" id="GO:0008610">
    <property type="term" value="P:lipid biosynthetic process"/>
    <property type="evidence" value="ECO:0007669"/>
    <property type="project" value="UniProtKB-ARBA"/>
</dbReference>
<dbReference type="Pfam" id="PF13193">
    <property type="entry name" value="AMP-binding_C"/>
    <property type="match status" value="1"/>
</dbReference>
<dbReference type="InterPro" id="IPR029058">
    <property type="entry name" value="AB_hydrolase_fold"/>
</dbReference>